<feature type="compositionally biased region" description="Pro residues" evidence="1">
    <location>
        <begin position="1"/>
        <end position="10"/>
    </location>
</feature>
<dbReference type="OrthoDB" id="3731427at2"/>
<keyword evidence="2" id="KW-1133">Transmembrane helix</keyword>
<feature type="transmembrane region" description="Helical" evidence="2">
    <location>
        <begin position="125"/>
        <end position="143"/>
    </location>
</feature>
<protein>
    <submittedName>
        <fullName evidence="3">Uncharacterized protein</fullName>
    </submittedName>
</protein>
<feature type="transmembrane region" description="Helical" evidence="2">
    <location>
        <begin position="38"/>
        <end position="59"/>
    </location>
</feature>
<dbReference type="RefSeq" id="WP_125228255.1">
    <property type="nucleotide sequence ID" value="NZ_RQYT01000022.1"/>
</dbReference>
<feature type="region of interest" description="Disordered" evidence="1">
    <location>
        <begin position="1"/>
        <end position="34"/>
    </location>
</feature>
<dbReference type="Proteomes" id="UP000280935">
    <property type="component" value="Unassembled WGS sequence"/>
</dbReference>
<evidence type="ECO:0000313" key="4">
    <source>
        <dbReference type="Proteomes" id="UP000280935"/>
    </source>
</evidence>
<accession>A0A3P1WUP4</accession>
<comment type="caution">
    <text evidence="3">The sequence shown here is derived from an EMBL/GenBank/DDBJ whole genome shotgun (WGS) entry which is preliminary data.</text>
</comment>
<reference evidence="3 4" key="1">
    <citation type="submission" date="2018-11" db="EMBL/GenBank/DDBJ databases">
        <title>Genomes From Bacteria Associated with the Canine Oral Cavity: a Test Case for Automated Genome-Based Taxonomic Assignment.</title>
        <authorList>
            <person name="Coil D.A."/>
            <person name="Jospin G."/>
            <person name="Darling A.E."/>
            <person name="Wallis C."/>
            <person name="Davis I.J."/>
            <person name="Harris S."/>
            <person name="Eisen J.A."/>
            <person name="Holcombe L.J."/>
            <person name="O'Flynn C."/>
        </authorList>
    </citation>
    <scope>NUCLEOTIDE SEQUENCE [LARGE SCALE GENOMIC DNA]</scope>
    <source>
        <strain evidence="3 4">OH2822_COT-296</strain>
    </source>
</reference>
<proteinExistence type="predicted"/>
<dbReference type="EMBL" id="RQYT01000022">
    <property type="protein sequence ID" value="RRD49130.1"/>
    <property type="molecule type" value="Genomic_DNA"/>
</dbReference>
<organism evidence="3 4">
    <name type="scientific">Arachnia propionica</name>
    <dbReference type="NCBI Taxonomy" id="1750"/>
    <lineage>
        <taxon>Bacteria</taxon>
        <taxon>Bacillati</taxon>
        <taxon>Actinomycetota</taxon>
        <taxon>Actinomycetes</taxon>
        <taxon>Propionibacteriales</taxon>
        <taxon>Propionibacteriaceae</taxon>
        <taxon>Arachnia</taxon>
    </lineage>
</organism>
<keyword evidence="2" id="KW-0812">Transmembrane</keyword>
<feature type="transmembrane region" description="Helical" evidence="2">
    <location>
        <begin position="149"/>
        <end position="168"/>
    </location>
</feature>
<gene>
    <name evidence="3" type="ORF">EII35_09610</name>
</gene>
<evidence type="ECO:0000313" key="3">
    <source>
        <dbReference type="EMBL" id="RRD49130.1"/>
    </source>
</evidence>
<keyword evidence="2" id="KW-0472">Membrane</keyword>
<sequence>MTTPMPPAPPKQIATLPPLPASNGAVAMSPRTGEPTRPWTVTVALVVMCVAAAVVAVVYGRHWWLAVHPASYPTSAQLVEWVAPDPGKWLSLTLEGVLALVAFLAAGACGWAGFQGWNGWSFSRWAGITAIALTGVATAVFSIHGLVAVVLAVVSTLLLMLPASIRFFHGFDAHRRVPETGWRRPPRIHYGRLPRFR</sequence>
<dbReference type="AlphaFoldDB" id="A0A3P1WUP4"/>
<evidence type="ECO:0000256" key="2">
    <source>
        <dbReference type="SAM" id="Phobius"/>
    </source>
</evidence>
<name>A0A3P1WUP4_9ACTN</name>
<evidence type="ECO:0000256" key="1">
    <source>
        <dbReference type="SAM" id="MobiDB-lite"/>
    </source>
</evidence>
<feature type="transmembrane region" description="Helical" evidence="2">
    <location>
        <begin position="89"/>
        <end position="113"/>
    </location>
</feature>